<dbReference type="Proteomes" id="UP001187192">
    <property type="component" value="Unassembled WGS sequence"/>
</dbReference>
<keyword evidence="3" id="KW-1185">Reference proteome</keyword>
<gene>
    <name evidence="2" type="ORF">TIFTF001_005383</name>
</gene>
<accession>A0AA88CXH8</accession>
<name>A0AA88CXH8_FICCA</name>
<dbReference type="AlphaFoldDB" id="A0AA88CXH8"/>
<keyword evidence="1" id="KW-0472">Membrane</keyword>
<protein>
    <submittedName>
        <fullName evidence="2">Uncharacterized protein</fullName>
    </submittedName>
</protein>
<reference evidence="2" key="1">
    <citation type="submission" date="2023-07" db="EMBL/GenBank/DDBJ databases">
        <title>draft genome sequence of fig (Ficus carica).</title>
        <authorList>
            <person name="Takahashi T."/>
            <person name="Nishimura K."/>
        </authorList>
    </citation>
    <scope>NUCLEOTIDE SEQUENCE</scope>
</reference>
<organism evidence="2 3">
    <name type="scientific">Ficus carica</name>
    <name type="common">Common fig</name>
    <dbReference type="NCBI Taxonomy" id="3494"/>
    <lineage>
        <taxon>Eukaryota</taxon>
        <taxon>Viridiplantae</taxon>
        <taxon>Streptophyta</taxon>
        <taxon>Embryophyta</taxon>
        <taxon>Tracheophyta</taxon>
        <taxon>Spermatophyta</taxon>
        <taxon>Magnoliopsida</taxon>
        <taxon>eudicotyledons</taxon>
        <taxon>Gunneridae</taxon>
        <taxon>Pentapetalae</taxon>
        <taxon>rosids</taxon>
        <taxon>fabids</taxon>
        <taxon>Rosales</taxon>
        <taxon>Moraceae</taxon>
        <taxon>Ficeae</taxon>
        <taxon>Ficus</taxon>
    </lineage>
</organism>
<feature type="transmembrane region" description="Helical" evidence="1">
    <location>
        <begin position="39"/>
        <end position="61"/>
    </location>
</feature>
<evidence type="ECO:0000313" key="3">
    <source>
        <dbReference type="Proteomes" id="UP001187192"/>
    </source>
</evidence>
<proteinExistence type="predicted"/>
<dbReference type="EMBL" id="BTGU01000005">
    <property type="protein sequence ID" value="GMN35590.1"/>
    <property type="molecule type" value="Genomic_DNA"/>
</dbReference>
<keyword evidence="1" id="KW-1133">Transmembrane helix</keyword>
<comment type="caution">
    <text evidence="2">The sequence shown here is derived from an EMBL/GenBank/DDBJ whole genome shotgun (WGS) entry which is preliminary data.</text>
</comment>
<keyword evidence="1" id="KW-0812">Transmembrane</keyword>
<sequence>MGWVLGLRSANGERSLISSADDALSDLRTLVYLDENRCLVLYTLRFLANCVAVCFVIVLGFRPLFLSPLHAPLLRLSQRCGGTGVSEGKR</sequence>
<evidence type="ECO:0000313" key="2">
    <source>
        <dbReference type="EMBL" id="GMN35590.1"/>
    </source>
</evidence>
<evidence type="ECO:0000256" key="1">
    <source>
        <dbReference type="SAM" id="Phobius"/>
    </source>
</evidence>